<sequence>MTEFSEIDVRSIDGQAKRMADFDGKVLLIVNVASKCGFTPQYAGLEALQQRFAGRGFDVLGFPCDQFGHQEPGDEAEIRNFCTLNYGVTFPMFAKIEVNGDNAHPLYRHLKKAAPGLLGTESIKWNFTKFLVGRDGKVVKRYAPNDKPEDIVGDIEKSLG</sequence>
<dbReference type="Pfam" id="PF00255">
    <property type="entry name" value="GSHPx"/>
    <property type="match status" value="1"/>
</dbReference>
<accession>A0ABS9Z9G0</accession>
<dbReference type="EMBL" id="JAIVFP010000001">
    <property type="protein sequence ID" value="MCI4684325.1"/>
    <property type="molecule type" value="Genomic_DNA"/>
</dbReference>
<keyword evidence="6" id="KW-1185">Reference proteome</keyword>
<evidence type="ECO:0000256" key="1">
    <source>
        <dbReference type="ARBA" id="ARBA00006926"/>
    </source>
</evidence>
<dbReference type="RefSeq" id="WP_243068226.1">
    <property type="nucleotide sequence ID" value="NZ_JAIVFK010000031.1"/>
</dbReference>
<evidence type="ECO:0000313" key="6">
    <source>
        <dbReference type="Proteomes" id="UP001139104"/>
    </source>
</evidence>
<dbReference type="PRINTS" id="PR01011">
    <property type="entry name" value="GLUTPROXDASE"/>
</dbReference>
<protein>
    <recommendedName>
        <fullName evidence="4">Glutathione peroxidase</fullName>
    </recommendedName>
</protein>
<proteinExistence type="inferred from homology"/>
<comment type="similarity">
    <text evidence="1 4">Belongs to the glutathione peroxidase family.</text>
</comment>
<name>A0ABS9Z9G0_9HYPH</name>
<dbReference type="InterPro" id="IPR000889">
    <property type="entry name" value="Glutathione_peroxidase"/>
</dbReference>
<evidence type="ECO:0000256" key="3">
    <source>
        <dbReference type="ARBA" id="ARBA00023002"/>
    </source>
</evidence>
<keyword evidence="3 4" id="KW-0560">Oxidoreductase</keyword>
<keyword evidence="2 4" id="KW-0575">Peroxidase</keyword>
<dbReference type="PROSITE" id="PS00460">
    <property type="entry name" value="GLUTATHIONE_PEROXID_1"/>
    <property type="match status" value="1"/>
</dbReference>
<dbReference type="Gene3D" id="3.40.30.10">
    <property type="entry name" value="Glutaredoxin"/>
    <property type="match status" value="1"/>
</dbReference>
<evidence type="ECO:0000256" key="4">
    <source>
        <dbReference type="RuleBase" id="RU000499"/>
    </source>
</evidence>
<gene>
    <name evidence="5" type="ORF">K2U94_16415</name>
</gene>
<organism evidence="5 6">
    <name type="scientific">Candidatus Rhodoblastus alkanivorans</name>
    <dbReference type="NCBI Taxonomy" id="2954117"/>
    <lineage>
        <taxon>Bacteria</taxon>
        <taxon>Pseudomonadati</taxon>
        <taxon>Pseudomonadota</taxon>
        <taxon>Alphaproteobacteria</taxon>
        <taxon>Hyphomicrobiales</taxon>
        <taxon>Rhodoblastaceae</taxon>
        <taxon>Rhodoblastus</taxon>
    </lineage>
</organism>
<dbReference type="PIRSF" id="PIRSF000303">
    <property type="entry name" value="Glutathion_perox"/>
    <property type="match status" value="1"/>
</dbReference>
<evidence type="ECO:0000256" key="2">
    <source>
        <dbReference type="ARBA" id="ARBA00022559"/>
    </source>
</evidence>
<dbReference type="CDD" id="cd00340">
    <property type="entry name" value="GSH_Peroxidase"/>
    <property type="match status" value="1"/>
</dbReference>
<reference evidence="5" key="1">
    <citation type="journal article" date="2022" name="ISME J.">
        <title>Identification of active gaseous-alkane degraders at natural gas seeps.</title>
        <authorList>
            <person name="Farhan Ul Haque M."/>
            <person name="Hernandez M."/>
            <person name="Crombie A.T."/>
            <person name="Murrell J.C."/>
        </authorList>
    </citation>
    <scope>NUCLEOTIDE SEQUENCE</scope>
    <source>
        <strain evidence="5">PC2</strain>
    </source>
</reference>
<dbReference type="SUPFAM" id="SSF52833">
    <property type="entry name" value="Thioredoxin-like"/>
    <property type="match status" value="1"/>
</dbReference>
<comment type="caution">
    <text evidence="5">The sequence shown here is derived from an EMBL/GenBank/DDBJ whole genome shotgun (WGS) entry which is preliminary data.</text>
</comment>
<dbReference type="PANTHER" id="PTHR11592">
    <property type="entry name" value="GLUTATHIONE PEROXIDASE"/>
    <property type="match status" value="1"/>
</dbReference>
<dbReference type="Proteomes" id="UP001139104">
    <property type="component" value="Unassembled WGS sequence"/>
</dbReference>
<dbReference type="InterPro" id="IPR036249">
    <property type="entry name" value="Thioredoxin-like_sf"/>
</dbReference>
<dbReference type="PANTHER" id="PTHR11592:SF78">
    <property type="entry name" value="GLUTATHIONE PEROXIDASE"/>
    <property type="match status" value="1"/>
</dbReference>
<dbReference type="InterPro" id="IPR029759">
    <property type="entry name" value="GPX_AS"/>
</dbReference>
<evidence type="ECO:0000313" key="5">
    <source>
        <dbReference type="EMBL" id="MCI4684325.1"/>
    </source>
</evidence>
<dbReference type="PROSITE" id="PS51355">
    <property type="entry name" value="GLUTATHIONE_PEROXID_3"/>
    <property type="match status" value="1"/>
</dbReference>
<dbReference type="GO" id="GO:0004601">
    <property type="term" value="F:peroxidase activity"/>
    <property type="evidence" value="ECO:0007669"/>
    <property type="project" value="UniProtKB-KW"/>
</dbReference>